<dbReference type="Pfam" id="PF05257">
    <property type="entry name" value="CHAP"/>
    <property type="match status" value="1"/>
</dbReference>
<dbReference type="InterPro" id="IPR038765">
    <property type="entry name" value="Papain-like_cys_pep_sf"/>
</dbReference>
<accession>A0A6J7PTR0</accession>
<dbReference type="Gene3D" id="3.90.1720.10">
    <property type="entry name" value="endopeptidase domain like (from Nostoc punctiforme)"/>
    <property type="match status" value="1"/>
</dbReference>
<feature type="domain" description="Peptidase C51" evidence="1">
    <location>
        <begin position="54"/>
        <end position="192"/>
    </location>
</feature>
<sequence>MRSRLTVGGARLRPRALLVPLVVAMGAGVSAGLLATPAQAQVTYLCSGYGGCRGEHHPDAGYRWHRDMSYWSMGPGHNCTNYVAYRIQRNGGPAIRPWVNNGNAEFWKRGAKTLRAIRHGVRVDHTPAVGSVAWYSNKRYPHGHVMYVEKVVGTTIYVSEDNWGGTFHWKRITRGSGTTPARGWPEAFLHIHDVKLRGTS</sequence>
<gene>
    <name evidence="2" type="ORF">UFOPK3992_01022</name>
</gene>
<dbReference type="AlphaFoldDB" id="A0A6J7PTR0"/>
<name>A0A6J7PTR0_9ZZZZ</name>
<dbReference type="InterPro" id="IPR007921">
    <property type="entry name" value="CHAP_dom"/>
</dbReference>
<reference evidence="2" key="1">
    <citation type="submission" date="2020-05" db="EMBL/GenBank/DDBJ databases">
        <authorList>
            <person name="Chiriac C."/>
            <person name="Salcher M."/>
            <person name="Ghai R."/>
            <person name="Kavagutti S V."/>
        </authorList>
    </citation>
    <scope>NUCLEOTIDE SEQUENCE</scope>
</reference>
<proteinExistence type="predicted"/>
<dbReference type="EMBL" id="CAFBOZ010000134">
    <property type="protein sequence ID" value="CAB5006623.1"/>
    <property type="molecule type" value="Genomic_DNA"/>
</dbReference>
<evidence type="ECO:0000313" key="2">
    <source>
        <dbReference type="EMBL" id="CAB5006623.1"/>
    </source>
</evidence>
<dbReference type="PROSITE" id="PS50911">
    <property type="entry name" value="CHAP"/>
    <property type="match status" value="1"/>
</dbReference>
<organism evidence="2">
    <name type="scientific">freshwater metagenome</name>
    <dbReference type="NCBI Taxonomy" id="449393"/>
    <lineage>
        <taxon>unclassified sequences</taxon>
        <taxon>metagenomes</taxon>
        <taxon>ecological metagenomes</taxon>
    </lineage>
</organism>
<evidence type="ECO:0000259" key="1">
    <source>
        <dbReference type="PROSITE" id="PS50911"/>
    </source>
</evidence>
<protein>
    <submittedName>
        <fullName evidence="2">Unannotated protein</fullName>
    </submittedName>
</protein>
<dbReference type="SUPFAM" id="SSF54001">
    <property type="entry name" value="Cysteine proteinases"/>
    <property type="match status" value="1"/>
</dbReference>